<evidence type="ECO:0000256" key="1">
    <source>
        <dbReference type="ARBA" id="ARBA00004651"/>
    </source>
</evidence>
<dbReference type="SUPFAM" id="SSF103473">
    <property type="entry name" value="MFS general substrate transporter"/>
    <property type="match status" value="1"/>
</dbReference>
<feature type="transmembrane region" description="Helical" evidence="7">
    <location>
        <begin position="89"/>
        <end position="108"/>
    </location>
</feature>
<feature type="transmembrane region" description="Helical" evidence="7">
    <location>
        <begin position="328"/>
        <end position="346"/>
    </location>
</feature>
<evidence type="ECO:0000256" key="5">
    <source>
        <dbReference type="ARBA" id="ARBA00022989"/>
    </source>
</evidence>
<keyword evidence="6 7" id="KW-0472">Membrane</keyword>
<evidence type="ECO:0000313" key="9">
    <source>
        <dbReference type="EMBL" id="CAB4861717.1"/>
    </source>
</evidence>
<name>A0A6J7CTH5_9ZZZZ</name>
<keyword evidence="3" id="KW-1003">Cell membrane</keyword>
<keyword evidence="2" id="KW-0813">Transport</keyword>
<feature type="domain" description="Major facilitator superfamily (MFS) profile" evidence="8">
    <location>
        <begin position="216"/>
        <end position="426"/>
    </location>
</feature>
<proteinExistence type="predicted"/>
<protein>
    <submittedName>
        <fullName evidence="9">Unannotated protein</fullName>
    </submittedName>
</protein>
<comment type="subcellular location">
    <subcellularLocation>
        <location evidence="1">Cell membrane</location>
        <topology evidence="1">Multi-pass membrane protein</topology>
    </subcellularLocation>
</comment>
<evidence type="ECO:0000256" key="3">
    <source>
        <dbReference type="ARBA" id="ARBA00022475"/>
    </source>
</evidence>
<feature type="transmembrane region" description="Helical" evidence="7">
    <location>
        <begin position="27"/>
        <end position="50"/>
    </location>
</feature>
<dbReference type="PANTHER" id="PTHR23513">
    <property type="entry name" value="INTEGRAL MEMBRANE EFFLUX PROTEIN-RELATED"/>
    <property type="match status" value="1"/>
</dbReference>
<keyword evidence="5 7" id="KW-1133">Transmembrane helix</keyword>
<feature type="transmembrane region" description="Helical" evidence="7">
    <location>
        <begin position="276"/>
        <end position="296"/>
    </location>
</feature>
<dbReference type="AlphaFoldDB" id="A0A6J7CTH5"/>
<dbReference type="InterPro" id="IPR010290">
    <property type="entry name" value="TM_effector"/>
</dbReference>
<feature type="transmembrane region" description="Helical" evidence="7">
    <location>
        <begin position="366"/>
        <end position="385"/>
    </location>
</feature>
<keyword evidence="4 7" id="KW-0812">Transmembrane</keyword>
<feature type="transmembrane region" description="Helical" evidence="7">
    <location>
        <begin position="303"/>
        <end position="322"/>
    </location>
</feature>
<dbReference type="InterPro" id="IPR036259">
    <property type="entry name" value="MFS_trans_sf"/>
</dbReference>
<organism evidence="9">
    <name type="scientific">freshwater metagenome</name>
    <dbReference type="NCBI Taxonomy" id="449393"/>
    <lineage>
        <taxon>unclassified sequences</taxon>
        <taxon>metagenomes</taxon>
        <taxon>ecological metagenomes</taxon>
    </lineage>
</organism>
<dbReference type="EMBL" id="CAFBLM010000007">
    <property type="protein sequence ID" value="CAB4861717.1"/>
    <property type="molecule type" value="Genomic_DNA"/>
</dbReference>
<evidence type="ECO:0000256" key="6">
    <source>
        <dbReference type="ARBA" id="ARBA00023136"/>
    </source>
</evidence>
<dbReference type="GO" id="GO:0005886">
    <property type="term" value="C:plasma membrane"/>
    <property type="evidence" value="ECO:0007669"/>
    <property type="project" value="UniProtKB-SubCell"/>
</dbReference>
<sequence length="426" mass="45263">MSRLSNLRTTLLADITPLKVSVDFRRIFFSQLVSQIGTQMTAVVIILQIFDISRSNFATGLVGAVAFVPMVVGGLYGGSIADARDRRAVAYWTTSALAGVSLIFAGIAYTDLRVLWPLYLLIVGQTWLSAIAQPTRMAIIPRLVGAELLPAANALAQISWNIGFTIGPVIGATIAKSYGFGWAYLVDAISFGGAVYAYWRLPPVPPDGAAGHKAGFKSVLEGLKFLKGRDNVSMTFYVDIVAMAFGMQRVLFASIPLAFYGLVVVGLGPVNVSLSGLLFTAPALGAVIGAVGSGWFSRVRRQGLAVVISILVWGGAICLFGLTHQWWLGLLFLAVAGAADMVSAVFRNTILQAATPDAMRGRLQGVLIAVVAGGPYVGDFRAGAIAEWFDVRLAVVSGGILCIVGVLALVAWRPGFLRYDAWHPVP</sequence>
<dbReference type="Pfam" id="PF05977">
    <property type="entry name" value="MFS_3"/>
    <property type="match status" value="1"/>
</dbReference>
<dbReference type="CDD" id="cd06173">
    <property type="entry name" value="MFS_MefA_like"/>
    <property type="match status" value="1"/>
</dbReference>
<evidence type="ECO:0000259" key="8">
    <source>
        <dbReference type="PROSITE" id="PS50850"/>
    </source>
</evidence>
<accession>A0A6J7CTH5</accession>
<dbReference type="PANTHER" id="PTHR23513:SF9">
    <property type="entry name" value="ENTEROBACTIN EXPORTER ENTS"/>
    <property type="match status" value="1"/>
</dbReference>
<evidence type="ECO:0000256" key="7">
    <source>
        <dbReference type="SAM" id="Phobius"/>
    </source>
</evidence>
<feature type="transmembrane region" description="Helical" evidence="7">
    <location>
        <begin position="114"/>
        <end position="132"/>
    </location>
</feature>
<gene>
    <name evidence="9" type="ORF">UFOPK3401_00281</name>
</gene>
<evidence type="ECO:0000256" key="4">
    <source>
        <dbReference type="ARBA" id="ARBA00022692"/>
    </source>
</evidence>
<evidence type="ECO:0000256" key="2">
    <source>
        <dbReference type="ARBA" id="ARBA00022448"/>
    </source>
</evidence>
<dbReference type="PROSITE" id="PS50850">
    <property type="entry name" value="MFS"/>
    <property type="match status" value="1"/>
</dbReference>
<dbReference type="InterPro" id="IPR020846">
    <property type="entry name" value="MFS_dom"/>
</dbReference>
<reference evidence="9" key="1">
    <citation type="submission" date="2020-05" db="EMBL/GenBank/DDBJ databases">
        <authorList>
            <person name="Chiriac C."/>
            <person name="Salcher M."/>
            <person name="Ghai R."/>
            <person name="Kavagutti S V."/>
        </authorList>
    </citation>
    <scope>NUCLEOTIDE SEQUENCE</scope>
</reference>
<dbReference type="Gene3D" id="1.20.1250.20">
    <property type="entry name" value="MFS general substrate transporter like domains"/>
    <property type="match status" value="1"/>
</dbReference>
<feature type="transmembrane region" description="Helical" evidence="7">
    <location>
        <begin position="56"/>
        <end position="77"/>
    </location>
</feature>
<feature type="transmembrane region" description="Helical" evidence="7">
    <location>
        <begin position="250"/>
        <end position="270"/>
    </location>
</feature>
<feature type="transmembrane region" description="Helical" evidence="7">
    <location>
        <begin position="391"/>
        <end position="412"/>
    </location>
</feature>
<dbReference type="GO" id="GO:0022857">
    <property type="term" value="F:transmembrane transporter activity"/>
    <property type="evidence" value="ECO:0007669"/>
    <property type="project" value="InterPro"/>
</dbReference>